<organism evidence="1 2">
    <name type="scientific">Exophiala bonariae</name>
    <dbReference type="NCBI Taxonomy" id="1690606"/>
    <lineage>
        <taxon>Eukaryota</taxon>
        <taxon>Fungi</taxon>
        <taxon>Dikarya</taxon>
        <taxon>Ascomycota</taxon>
        <taxon>Pezizomycotina</taxon>
        <taxon>Eurotiomycetes</taxon>
        <taxon>Chaetothyriomycetidae</taxon>
        <taxon>Chaetothyriales</taxon>
        <taxon>Herpotrichiellaceae</taxon>
        <taxon>Exophiala</taxon>
    </lineage>
</organism>
<reference evidence="1 2" key="1">
    <citation type="submission" date="2023-08" db="EMBL/GenBank/DDBJ databases">
        <title>Black Yeasts Isolated from many extreme environments.</title>
        <authorList>
            <person name="Coleine C."/>
            <person name="Stajich J.E."/>
            <person name="Selbmann L."/>
        </authorList>
    </citation>
    <scope>NUCLEOTIDE SEQUENCE [LARGE SCALE GENOMIC DNA]</scope>
    <source>
        <strain evidence="1 2">CCFEE 5792</strain>
    </source>
</reference>
<protein>
    <recommendedName>
        <fullName evidence="3">Nuclear distribution protein RO10</fullName>
    </recommendedName>
</protein>
<evidence type="ECO:0000313" key="2">
    <source>
        <dbReference type="Proteomes" id="UP001358417"/>
    </source>
</evidence>
<name>A0AAV9NQI6_9EURO</name>
<keyword evidence="2" id="KW-1185">Reference proteome</keyword>
<proteinExistence type="predicted"/>
<dbReference type="EMBL" id="JAVRRD010000003">
    <property type="protein sequence ID" value="KAK5061490.1"/>
    <property type="molecule type" value="Genomic_DNA"/>
</dbReference>
<evidence type="ECO:0000313" key="1">
    <source>
        <dbReference type="EMBL" id="KAK5061490.1"/>
    </source>
</evidence>
<sequence>MSAEIADPEVAARATLALLETRLHRLEFLLSGKSNDSGQPYPVTEPAKAKETIQTKLEILEDGLKNLKNLDGHAGAVLRDIDRLSSTHPDLFATVSRGGSDVPKSEDLATLASVVLAHASLYPETASRLSSLQTLQIPLAVQTSKLIALRPGLEKARMVELQMEEEVRELRERSARCLEWWVTTGIVGMGDMWQDWESRIADVERNVIRWERRAKDEQGYL</sequence>
<dbReference type="AlphaFoldDB" id="A0AAV9NQI6"/>
<dbReference type="GeneID" id="89976199"/>
<comment type="caution">
    <text evidence="1">The sequence shown here is derived from an EMBL/GenBank/DDBJ whole genome shotgun (WGS) entry which is preliminary data.</text>
</comment>
<dbReference type="RefSeq" id="XP_064710587.1">
    <property type="nucleotide sequence ID" value="XM_064851584.1"/>
</dbReference>
<evidence type="ECO:0008006" key="3">
    <source>
        <dbReference type="Google" id="ProtNLM"/>
    </source>
</evidence>
<accession>A0AAV9NQI6</accession>
<gene>
    <name evidence="1" type="ORF">LTR84_008034</name>
</gene>
<dbReference type="Proteomes" id="UP001358417">
    <property type="component" value="Unassembled WGS sequence"/>
</dbReference>